<evidence type="ECO:0000256" key="3">
    <source>
        <dbReference type="ARBA" id="ARBA00023163"/>
    </source>
</evidence>
<name>A0A8J4EMX8_9ACTN</name>
<feature type="domain" description="HTH gntR-type" evidence="4">
    <location>
        <begin position="21"/>
        <end position="88"/>
    </location>
</feature>
<dbReference type="SMART" id="SM00345">
    <property type="entry name" value="HTH_GNTR"/>
    <property type="match status" value="1"/>
</dbReference>
<dbReference type="AlphaFoldDB" id="A0A8J4EMX8"/>
<dbReference type="GO" id="GO:0003677">
    <property type="term" value="F:DNA binding"/>
    <property type="evidence" value="ECO:0007669"/>
    <property type="project" value="UniProtKB-KW"/>
</dbReference>
<dbReference type="PANTHER" id="PTHR44846:SF1">
    <property type="entry name" value="MANNOSYL-D-GLYCERATE TRANSPORT_METABOLISM SYSTEM REPRESSOR MNGR-RELATED"/>
    <property type="match status" value="1"/>
</dbReference>
<dbReference type="GO" id="GO:0045892">
    <property type="term" value="P:negative regulation of DNA-templated transcription"/>
    <property type="evidence" value="ECO:0007669"/>
    <property type="project" value="TreeGrafter"/>
</dbReference>
<reference evidence="6" key="1">
    <citation type="journal article" date="2021" name="Int. J. Syst. Evol. Microbiol.">
        <title>Actinocatenispora comari sp. nov., an endophytic actinomycete isolated from aerial parts of Comarum salesowianum.</title>
        <authorList>
            <person name="Oyunbileg N."/>
            <person name="Iizaka Y."/>
            <person name="Hamada M."/>
            <person name="Davaapurev B.O."/>
            <person name="Fukumoto A."/>
            <person name="Tsetseg B."/>
            <person name="Kato F."/>
            <person name="Tamura T."/>
            <person name="Batkhuu J."/>
            <person name="Anzai Y."/>
        </authorList>
    </citation>
    <scope>NUCLEOTIDE SEQUENCE [LARGE SCALE GENOMIC DNA]</scope>
    <source>
        <strain evidence="6">NUM-2625</strain>
    </source>
</reference>
<comment type="caution">
    <text evidence="5">The sequence shown here is derived from an EMBL/GenBank/DDBJ whole genome shotgun (WGS) entry which is preliminary data.</text>
</comment>
<dbReference type="SUPFAM" id="SSF64288">
    <property type="entry name" value="Chorismate lyase-like"/>
    <property type="match status" value="1"/>
</dbReference>
<organism evidence="5 6">
    <name type="scientific">Actinocatenispora comari</name>
    <dbReference type="NCBI Taxonomy" id="2807577"/>
    <lineage>
        <taxon>Bacteria</taxon>
        <taxon>Bacillati</taxon>
        <taxon>Actinomycetota</taxon>
        <taxon>Actinomycetes</taxon>
        <taxon>Micromonosporales</taxon>
        <taxon>Micromonosporaceae</taxon>
        <taxon>Actinocatenispora</taxon>
    </lineage>
</organism>
<accession>A0A8J4EMX8</accession>
<evidence type="ECO:0000313" key="5">
    <source>
        <dbReference type="EMBL" id="GIL29228.1"/>
    </source>
</evidence>
<sequence length="253" mass="27677">MARTRHDRYPEIDLPAELAADRGKGEQLREILEAMVAQEPPGTLLPSERSLAERFHLARMTVRQAIDDLAARGLVRRVTGTGTFVAQPRLSHGTTAGSFSDDMRRRGLTPGARVVSVREDPASALVAERLMIAAGDPVVTLDRVRSADGQPMAVEQTRLPAARFPGIAELITDDVSLYGVLARHWDVRVRHASHRVSVVGLPAGDAVLLDVPPGLPSFLIERTAYDEAGGVIEWGRSRYRGDRYDVVFDTTPD</sequence>
<dbReference type="Proteomes" id="UP000614996">
    <property type="component" value="Unassembled WGS sequence"/>
</dbReference>
<dbReference type="Gene3D" id="1.10.10.10">
    <property type="entry name" value="Winged helix-like DNA-binding domain superfamily/Winged helix DNA-binding domain"/>
    <property type="match status" value="1"/>
</dbReference>
<dbReference type="InterPro" id="IPR036388">
    <property type="entry name" value="WH-like_DNA-bd_sf"/>
</dbReference>
<gene>
    <name evidence="5" type="ORF">NUM_44820</name>
</gene>
<dbReference type="PROSITE" id="PS50949">
    <property type="entry name" value="HTH_GNTR"/>
    <property type="match status" value="1"/>
</dbReference>
<dbReference type="SMART" id="SM00866">
    <property type="entry name" value="UTRA"/>
    <property type="match status" value="1"/>
</dbReference>
<protein>
    <submittedName>
        <fullName evidence="5">GntR family transcriptional regulator</fullName>
    </submittedName>
</protein>
<dbReference type="Gene3D" id="3.40.1410.10">
    <property type="entry name" value="Chorismate lyase-like"/>
    <property type="match status" value="1"/>
</dbReference>
<evidence type="ECO:0000256" key="2">
    <source>
        <dbReference type="ARBA" id="ARBA00023125"/>
    </source>
</evidence>
<keyword evidence="2" id="KW-0238">DNA-binding</keyword>
<evidence type="ECO:0000256" key="1">
    <source>
        <dbReference type="ARBA" id="ARBA00023015"/>
    </source>
</evidence>
<dbReference type="InterPro" id="IPR011663">
    <property type="entry name" value="UTRA"/>
</dbReference>
<dbReference type="Pfam" id="PF07702">
    <property type="entry name" value="UTRA"/>
    <property type="match status" value="1"/>
</dbReference>
<proteinExistence type="predicted"/>
<dbReference type="EMBL" id="BOPO01000087">
    <property type="protein sequence ID" value="GIL29228.1"/>
    <property type="molecule type" value="Genomic_DNA"/>
</dbReference>
<dbReference type="InterPro" id="IPR036390">
    <property type="entry name" value="WH_DNA-bd_sf"/>
</dbReference>
<dbReference type="InterPro" id="IPR050679">
    <property type="entry name" value="Bact_HTH_transcr_reg"/>
</dbReference>
<dbReference type="InterPro" id="IPR028978">
    <property type="entry name" value="Chorismate_lyase_/UTRA_dom_sf"/>
</dbReference>
<dbReference type="GO" id="GO:0003700">
    <property type="term" value="F:DNA-binding transcription factor activity"/>
    <property type="evidence" value="ECO:0007669"/>
    <property type="project" value="InterPro"/>
</dbReference>
<dbReference type="RefSeq" id="WP_207126910.1">
    <property type="nucleotide sequence ID" value="NZ_BOPO01000087.1"/>
</dbReference>
<keyword evidence="3" id="KW-0804">Transcription</keyword>
<keyword evidence="1" id="KW-0805">Transcription regulation</keyword>
<dbReference type="PRINTS" id="PR00035">
    <property type="entry name" value="HTHGNTR"/>
</dbReference>
<dbReference type="InterPro" id="IPR000524">
    <property type="entry name" value="Tscrpt_reg_HTH_GntR"/>
</dbReference>
<keyword evidence="6" id="KW-1185">Reference proteome</keyword>
<dbReference type="Pfam" id="PF00392">
    <property type="entry name" value="GntR"/>
    <property type="match status" value="1"/>
</dbReference>
<dbReference type="CDD" id="cd07377">
    <property type="entry name" value="WHTH_GntR"/>
    <property type="match status" value="1"/>
</dbReference>
<dbReference type="SUPFAM" id="SSF46785">
    <property type="entry name" value="Winged helix' DNA-binding domain"/>
    <property type="match status" value="1"/>
</dbReference>
<evidence type="ECO:0000259" key="4">
    <source>
        <dbReference type="PROSITE" id="PS50949"/>
    </source>
</evidence>
<evidence type="ECO:0000313" key="6">
    <source>
        <dbReference type="Proteomes" id="UP000614996"/>
    </source>
</evidence>
<dbReference type="PANTHER" id="PTHR44846">
    <property type="entry name" value="MANNOSYL-D-GLYCERATE TRANSPORT/METABOLISM SYSTEM REPRESSOR MNGR-RELATED"/>
    <property type="match status" value="1"/>
</dbReference>